<proteinExistence type="predicted"/>
<reference evidence="1 2" key="1">
    <citation type="submission" date="2020-08" db="EMBL/GenBank/DDBJ databases">
        <title>Genomic Encyclopedia of Type Strains, Phase IV (KMG-IV): sequencing the most valuable type-strain genomes for metagenomic binning, comparative biology and taxonomic classification.</title>
        <authorList>
            <person name="Goeker M."/>
        </authorList>
    </citation>
    <scope>NUCLEOTIDE SEQUENCE [LARGE SCALE GENOMIC DNA]</scope>
    <source>
        <strain evidence="1 2">DSM 4491</strain>
    </source>
</reference>
<sequence length="65" mass="7182">MKSDRFTDAQIMGVIRQAEDGVSVPDLCREHGISNATFYRLRAKYGGITMTDPTWGTAGSHPPRN</sequence>
<dbReference type="InterPro" id="IPR052546">
    <property type="entry name" value="Transposase_8_domain"/>
</dbReference>
<dbReference type="GO" id="GO:0006313">
    <property type="term" value="P:DNA transposition"/>
    <property type="evidence" value="ECO:0007669"/>
    <property type="project" value="InterPro"/>
</dbReference>
<evidence type="ECO:0000313" key="1">
    <source>
        <dbReference type="EMBL" id="MBB6457544.1"/>
    </source>
</evidence>
<keyword evidence="2" id="KW-1185">Reference proteome</keyword>
<dbReference type="SUPFAM" id="SSF46689">
    <property type="entry name" value="Homeodomain-like"/>
    <property type="match status" value="1"/>
</dbReference>
<evidence type="ECO:0000313" key="2">
    <source>
        <dbReference type="Proteomes" id="UP000578000"/>
    </source>
</evidence>
<dbReference type="GO" id="GO:0004803">
    <property type="term" value="F:transposase activity"/>
    <property type="evidence" value="ECO:0007669"/>
    <property type="project" value="InterPro"/>
</dbReference>
<organism evidence="1 2">
    <name type="scientific">Acetobacter lovaniensis</name>
    <dbReference type="NCBI Taxonomy" id="104100"/>
    <lineage>
        <taxon>Bacteria</taxon>
        <taxon>Pseudomonadati</taxon>
        <taxon>Pseudomonadota</taxon>
        <taxon>Alphaproteobacteria</taxon>
        <taxon>Acetobacterales</taxon>
        <taxon>Acetobacteraceae</taxon>
        <taxon>Acetobacter</taxon>
    </lineage>
</organism>
<dbReference type="Proteomes" id="UP000578000">
    <property type="component" value="Unassembled WGS sequence"/>
</dbReference>
<dbReference type="Pfam" id="PF01527">
    <property type="entry name" value="HTH_Tnp_1"/>
    <property type="match status" value="1"/>
</dbReference>
<dbReference type="PANTHER" id="PTHR33609">
    <property type="entry name" value="LOW CALCIUM RESPONSE LOCUS PROTEIN S"/>
    <property type="match status" value="1"/>
</dbReference>
<dbReference type="PANTHER" id="PTHR33609:SF1">
    <property type="entry name" value="TRANSPOSASE"/>
    <property type="match status" value="1"/>
</dbReference>
<dbReference type="EMBL" id="JACHIE010000008">
    <property type="protein sequence ID" value="MBB6457544.1"/>
    <property type="molecule type" value="Genomic_DNA"/>
</dbReference>
<dbReference type="GO" id="GO:0003677">
    <property type="term" value="F:DNA binding"/>
    <property type="evidence" value="ECO:0007669"/>
    <property type="project" value="InterPro"/>
</dbReference>
<comment type="caution">
    <text evidence="1">The sequence shown here is derived from an EMBL/GenBank/DDBJ whole genome shotgun (WGS) entry which is preliminary data.</text>
</comment>
<dbReference type="AlphaFoldDB" id="A0A841QH15"/>
<gene>
    <name evidence="1" type="ORF">HNR55_002140</name>
</gene>
<dbReference type="InterPro" id="IPR002514">
    <property type="entry name" value="Transposase_8"/>
</dbReference>
<accession>A0A841QH15</accession>
<dbReference type="InterPro" id="IPR009057">
    <property type="entry name" value="Homeodomain-like_sf"/>
</dbReference>
<name>A0A841QH15_9PROT</name>
<protein>
    <submittedName>
        <fullName evidence="1">Putative transposase</fullName>
    </submittedName>
</protein>